<feature type="domain" description="Solute-binding protein family 3/N-terminal" evidence="5">
    <location>
        <begin position="46"/>
        <end position="268"/>
    </location>
</feature>
<dbReference type="EMBL" id="JAEUAX010000002">
    <property type="protein sequence ID" value="MBW9109330.1"/>
    <property type="molecule type" value="Genomic_DNA"/>
</dbReference>
<dbReference type="InterPro" id="IPR001638">
    <property type="entry name" value="Solute-binding_3/MltF_N"/>
</dbReference>
<reference evidence="6 7" key="1">
    <citation type="journal article" date="2021" name="MBio">
        <title>Poor Competitiveness of Bradyrhizobium in Pigeon Pea Root Colonization in Indian Soils.</title>
        <authorList>
            <person name="Chalasani D."/>
            <person name="Basu A."/>
            <person name="Pullabhotla S.V.S.R.N."/>
            <person name="Jorrin B."/>
            <person name="Neal A.L."/>
            <person name="Poole P.S."/>
            <person name="Podile A.R."/>
            <person name="Tkacz A."/>
        </authorList>
    </citation>
    <scope>NUCLEOTIDE SEQUENCE [LARGE SCALE GENOMIC DNA]</scope>
    <source>
        <strain evidence="6 7">HU12</strain>
    </source>
</reference>
<dbReference type="RefSeq" id="WP_220339045.1">
    <property type="nucleotide sequence ID" value="NZ_JAEUAX010000002.1"/>
</dbReference>
<dbReference type="Gene3D" id="3.40.190.10">
    <property type="entry name" value="Periplasmic binding protein-like II"/>
    <property type="match status" value="2"/>
</dbReference>
<comment type="similarity">
    <text evidence="2">Belongs to the bacterial solute-binding protein SsuA/TauA family.</text>
</comment>
<dbReference type="Pfam" id="PF09084">
    <property type="entry name" value="NMT1"/>
    <property type="match status" value="1"/>
</dbReference>
<evidence type="ECO:0000256" key="2">
    <source>
        <dbReference type="ARBA" id="ARBA00010742"/>
    </source>
</evidence>
<keyword evidence="3 4" id="KW-0732">Signal</keyword>
<keyword evidence="7" id="KW-1185">Reference proteome</keyword>
<evidence type="ECO:0000313" key="6">
    <source>
        <dbReference type="EMBL" id="MBW9109330.1"/>
    </source>
</evidence>
<comment type="subcellular location">
    <subcellularLocation>
        <location evidence="1">Periplasm</location>
    </subcellularLocation>
</comment>
<evidence type="ECO:0000256" key="3">
    <source>
        <dbReference type="ARBA" id="ARBA00022729"/>
    </source>
</evidence>
<dbReference type="SUPFAM" id="SSF53850">
    <property type="entry name" value="Periplasmic binding protein-like II"/>
    <property type="match status" value="1"/>
</dbReference>
<dbReference type="SMART" id="SM00062">
    <property type="entry name" value="PBPb"/>
    <property type="match status" value="1"/>
</dbReference>
<evidence type="ECO:0000256" key="1">
    <source>
        <dbReference type="ARBA" id="ARBA00004418"/>
    </source>
</evidence>
<sequence length="330" mass="33760">MKKSLVTLGVLAAAALALSGCTDSAADPASTATSTGDAGDSGELTKVRVAALPIAETGALWAAIDEGIFEEHGLEIEVVPSQGGANAIPALLSGDIQFAIGQPFGPIRADQQDLGVVIVGNYANSLADETDVNAVVALGDSGITRPADLAGKKVSVNTIGAAGDLTIRKAVQDDGGDPSTIEFVEVAFPDVPAQLEAGTMDAAWAPDPFRAMIVGDGGVSVVQPYQATIPGLSVLTNITTQAILDEDPELVTAYSEAMAEALDWAADNEEAVRAAIATNLDIPEEAAAGITLPTFTWDLGGAGIEDLGALAVEFAYIDAEPDYDRLLQQQ</sequence>
<dbReference type="PROSITE" id="PS51257">
    <property type="entry name" value="PROKAR_LIPOPROTEIN"/>
    <property type="match status" value="1"/>
</dbReference>
<organism evidence="6 7">
    <name type="scientific">Microbacterium ureisolvens</name>
    <dbReference type="NCBI Taxonomy" id="2781186"/>
    <lineage>
        <taxon>Bacteria</taxon>
        <taxon>Bacillati</taxon>
        <taxon>Actinomycetota</taxon>
        <taxon>Actinomycetes</taxon>
        <taxon>Micrococcales</taxon>
        <taxon>Microbacteriaceae</taxon>
        <taxon>Microbacterium</taxon>
    </lineage>
</organism>
<accession>A0ABS7HW56</accession>
<dbReference type="InterPro" id="IPR015168">
    <property type="entry name" value="SsuA/THI5"/>
</dbReference>
<evidence type="ECO:0000256" key="4">
    <source>
        <dbReference type="SAM" id="SignalP"/>
    </source>
</evidence>
<comment type="caution">
    <text evidence="6">The sequence shown here is derived from an EMBL/GenBank/DDBJ whole genome shotgun (WGS) entry which is preliminary data.</text>
</comment>
<name>A0ABS7HW56_9MICO</name>
<dbReference type="PANTHER" id="PTHR30024:SF47">
    <property type="entry name" value="TAURINE-BINDING PERIPLASMIC PROTEIN"/>
    <property type="match status" value="1"/>
</dbReference>
<dbReference type="PANTHER" id="PTHR30024">
    <property type="entry name" value="ALIPHATIC SULFONATES-BINDING PROTEIN-RELATED"/>
    <property type="match status" value="1"/>
</dbReference>
<feature type="chain" id="PRO_5046938039" evidence="4">
    <location>
        <begin position="26"/>
        <end position="330"/>
    </location>
</feature>
<protein>
    <submittedName>
        <fullName evidence="6">ABC transporter substrate-binding protein</fullName>
    </submittedName>
</protein>
<proteinExistence type="inferred from homology"/>
<evidence type="ECO:0000313" key="7">
    <source>
        <dbReference type="Proteomes" id="UP000777440"/>
    </source>
</evidence>
<gene>
    <name evidence="6" type="ORF">JNB61_06070</name>
</gene>
<evidence type="ECO:0000259" key="5">
    <source>
        <dbReference type="SMART" id="SM00062"/>
    </source>
</evidence>
<dbReference type="Proteomes" id="UP000777440">
    <property type="component" value="Unassembled WGS sequence"/>
</dbReference>
<feature type="signal peptide" evidence="4">
    <location>
        <begin position="1"/>
        <end position="25"/>
    </location>
</feature>